<feature type="region of interest" description="Disordered" evidence="1">
    <location>
        <begin position="1"/>
        <end position="29"/>
    </location>
</feature>
<sequence>MPKLKKIKVNEATGSKKKRGQKKIRKSRHKFNKRKIFKERKALRLLRYQIENKIAEEAKNSKKAETIEDKTIDEEIILEKVSDPVIIDLNQDCSNSSLKLIKIAIPDICKYKITLKINVESIESESCLKRLLLMSVEENVILANVHFNYLMKANWSPALDDLKKCFSNWSVDLDCLNNYKTLEKHEKNKLKQIRQHNIELLMNLISYYVLKTDNGFSSNDLLILAKLCVAFFFDNNYRKPLHIIKQLFSDCIEKALDENDEIAFISFNDYLWSIYTDFELGKLIINVFLPIQNNLMKKLYTYLAFKLYLSLLGVISTKTFPYYLKDWFVHDIIVKSYFCQKPFKTYKTVIKLLEHVVIILDLYQDEENLNSMYNFYYSVSNMLPFTIDGLKISDIVDEWRARLQLLHIKRLVYNQLNYINRDIDIIEPDE</sequence>
<name>A0A2S2RAH0_9HEMI</name>
<feature type="compositionally biased region" description="Basic residues" evidence="1">
    <location>
        <begin position="15"/>
        <end position="29"/>
    </location>
</feature>
<dbReference type="EMBL" id="GGMS01017765">
    <property type="protein sequence ID" value="MBY86968.1"/>
    <property type="molecule type" value="Transcribed_RNA"/>
</dbReference>
<proteinExistence type="predicted"/>
<evidence type="ECO:0000256" key="1">
    <source>
        <dbReference type="SAM" id="MobiDB-lite"/>
    </source>
</evidence>
<accession>A0A2S2RAH0</accession>
<organism evidence="2">
    <name type="scientific">Sipha flava</name>
    <name type="common">yellow sugarcane aphid</name>
    <dbReference type="NCBI Taxonomy" id="143950"/>
    <lineage>
        <taxon>Eukaryota</taxon>
        <taxon>Metazoa</taxon>
        <taxon>Ecdysozoa</taxon>
        <taxon>Arthropoda</taxon>
        <taxon>Hexapoda</taxon>
        <taxon>Insecta</taxon>
        <taxon>Pterygota</taxon>
        <taxon>Neoptera</taxon>
        <taxon>Paraneoptera</taxon>
        <taxon>Hemiptera</taxon>
        <taxon>Sternorrhyncha</taxon>
        <taxon>Aphidomorpha</taxon>
        <taxon>Aphidoidea</taxon>
        <taxon>Aphididae</taxon>
        <taxon>Sipha</taxon>
    </lineage>
</organism>
<gene>
    <name evidence="2" type="ORF">g.156727</name>
</gene>
<reference evidence="2" key="1">
    <citation type="submission" date="2018-04" db="EMBL/GenBank/DDBJ databases">
        <title>Transcriptome assembly of Sipha flava.</title>
        <authorList>
            <person name="Scully E.D."/>
            <person name="Geib S.M."/>
            <person name="Palmer N.A."/>
            <person name="Koch K."/>
            <person name="Bradshaw J."/>
            <person name="Heng-Moss T."/>
            <person name="Sarath G."/>
        </authorList>
    </citation>
    <scope>NUCLEOTIDE SEQUENCE</scope>
</reference>
<protein>
    <submittedName>
        <fullName evidence="2">Uncharacterized protein</fullName>
    </submittedName>
</protein>
<evidence type="ECO:0000313" key="2">
    <source>
        <dbReference type="EMBL" id="MBY86968.1"/>
    </source>
</evidence>
<dbReference type="AlphaFoldDB" id="A0A2S2RAH0"/>